<reference evidence="1" key="1">
    <citation type="submission" date="2014-05" db="EMBL/GenBank/DDBJ databases">
        <title>Key roles for freshwater Actinobacteria revealed by deep metagenomic sequencing.</title>
        <authorList>
            <person name="Ghai R."/>
            <person name="Mizuno C.M."/>
            <person name="Picazo A."/>
            <person name="Camacho A."/>
            <person name="Rodriguez-Valera F."/>
        </authorList>
    </citation>
    <scope>NUCLEOTIDE SEQUENCE</scope>
</reference>
<gene>
    <name evidence="1" type="ORF">GM50_18035</name>
</gene>
<dbReference type="AlphaFoldDB" id="A0A094SAM8"/>
<dbReference type="PANTHER" id="PTHR41775">
    <property type="entry name" value="SECRETED PROTEIN-RELATED"/>
    <property type="match status" value="1"/>
</dbReference>
<protein>
    <recommendedName>
        <fullName evidence="2">Peptidase M6-like domain-containing protein</fullName>
    </recommendedName>
</protein>
<dbReference type="EMBL" id="JNSK01000106">
    <property type="protein sequence ID" value="KGA15108.1"/>
    <property type="molecule type" value="Genomic_DNA"/>
</dbReference>
<name>A0A094SAM8_9ZZZZ</name>
<comment type="caution">
    <text evidence="1">The sequence shown here is derived from an EMBL/GenBank/DDBJ whole genome shotgun (WGS) entry which is preliminary data.</text>
</comment>
<evidence type="ECO:0008006" key="2">
    <source>
        <dbReference type="Google" id="ProtNLM"/>
    </source>
</evidence>
<accession>A0A094SAM8</accession>
<proteinExistence type="predicted"/>
<dbReference type="PANTHER" id="PTHR41775:SF1">
    <property type="entry name" value="PEPTIDASE M6-LIKE DOMAIN-CONTAINING PROTEIN"/>
    <property type="match status" value="1"/>
</dbReference>
<sequence>MKRDTQLVGTPGEHPVLSRLLGTSKKRLFINTKLVKKSLFAILITTLFVTYLQPASAAERKKPSWLASCPEVIDVTPNIETKKTQNLRFLNTGQEFTLLAKNSVHPVTEPQSIIGCYVIEDLVSNRDSSPEWQVGSLSRDINGYYFRNAAGVTWRLSVGADGLTLETLPGSLYYKAGFGFKIDETYVKATDCKVKDSKLGSIRLGFPRNSERVPQFAITQNLILVVDFPDARLSESLASVVNNVLSPTTVERFFNVSSNGKFSPKFSTFPAVITLNSLDSSFVPESTGRYFNNGIQQDHRMVKEAVSLAKLQGQLNNYSSITVFAPTSKSLGYYGSAFLELPIDVGGKTTINSQLVGQVGTVNSPVPSWKVFAHEYGHLLGMYDYYIPATGTTGKSPGPFDLMGNTSGNANSFFGFQRWVQGWIEDSEVICDYTTNSSTIHSLTPLNQNSGKKLYVHPIDGKLALVIEFRTESEFDVLKGNDGLLVYLIDMKVASLKGPISIQPSEQDIVLSPRDDVEKYSRAPLSSGQTVKVKDLVIVAEDVSQERATFKVLTDIEFQAKQDAEARAAAELKAKQESAAKAAAAKKTTITCTKGKLTRKITALKPVCPAGYKKK</sequence>
<organism evidence="1">
    <name type="scientific">freshwater metagenome</name>
    <dbReference type="NCBI Taxonomy" id="449393"/>
    <lineage>
        <taxon>unclassified sequences</taxon>
        <taxon>metagenomes</taxon>
        <taxon>ecological metagenomes</taxon>
    </lineage>
</organism>
<evidence type="ECO:0000313" key="1">
    <source>
        <dbReference type="EMBL" id="KGA15108.1"/>
    </source>
</evidence>